<dbReference type="RefSeq" id="WP_104914929.1">
    <property type="nucleotide sequence ID" value="NZ_JADVLR010000008.1"/>
</dbReference>
<sequence length="790" mass="90576">MAKVFEANPVSVYDFISKNGRGLYIPAYQRPYAWDKNNVERLFADIVQGLESCLSQPDEAITFLGTIIALNDIKRTTIQPLVKHQIYSQVMSIIDGQQRLTSLLMFCVALLVEIEKKWASIKKYSSSNSDENDNEIVNWCERSFNDVKGLLQQMLSEEQRNGIEEYRHFPKMIRAFVDTWSYEEDKAEYKSAIAWLLFEYIKNNLKDEPKWGSFIADARKKAKDTINDPDINHLLNMVKIFESKLDNLDENEDVFFPTISQWLSFKSAQEKFFGETLPDEMHILDSELIGIDEKKIKWLNNISQFVRLLGLAKFTLNHVTIVSVEASSEDFAFDVFEALNSTGQPLTAIETFVPLVVQKVGVSAYEKSKEKKLLDKIIKFTQKEEKSAKKQKRSTDLVTTFYLTETGEKCISNLSDQRASMRKAFSICDNDPNQQELFLKNLTNIANFYQYLWITDSGKEKPQPQFCNPNAKLSELAGLCLRFLVSIKHTITIPLLSLYTQDIENEVEQDKTDLIARFDELLLAVTAFTVLWRSSRTSTDRIDQFHRDLMLKGDPTIGLEPLARQKRKTDQLPDVSLIKRYFKNKLELDGIVGETEWSSKVNSLPLFKIGSGKEISKFLLLAAFNDVTPDQNEPYKLVKGKPGTFETLTIKKWDSPHFETIEHIAPQQPQTNSRWETSDIYRSSNDVHKLGNLTILPIPNNSSLGNREWDIKRKLFSALSATTTNETQAILKILSDDGVFKGTNSDLYCGVYLPHLNALSKYPHDWTSESIEIRGKEITSFAWSTLNSWL</sequence>
<dbReference type="Pfam" id="PF03235">
    <property type="entry name" value="GmrSD_N"/>
    <property type="match status" value="1"/>
</dbReference>
<organism evidence="3 4">
    <name type="scientific">Acinetobacter baumannii</name>
    <dbReference type="NCBI Taxonomy" id="470"/>
    <lineage>
        <taxon>Bacteria</taxon>
        <taxon>Pseudomonadati</taxon>
        <taxon>Pseudomonadota</taxon>
        <taxon>Gammaproteobacteria</taxon>
        <taxon>Moraxellales</taxon>
        <taxon>Moraxellaceae</taxon>
        <taxon>Acinetobacter</taxon>
        <taxon>Acinetobacter calcoaceticus/baumannii complex</taxon>
    </lineage>
</organism>
<comment type="caution">
    <text evidence="3">The sequence shown here is derived from an EMBL/GenBank/DDBJ whole genome shotgun (WGS) entry which is preliminary data.</text>
</comment>
<proteinExistence type="predicted"/>
<reference evidence="3 4" key="1">
    <citation type="journal article" date="2018" name="J. Antimicrob. Chemother.">
        <title>Phylogenomics of colistin-susceptible and resistant XDR Acinetobacter baumannii.</title>
        <authorList>
            <person name="Mustapha M."/>
            <person name="Li B."/>
            <person name="Pacey M.P."/>
            <person name="Mettus R.T."/>
            <person name="McElheny C.L."/>
            <person name="Ernst R.K."/>
            <person name="Cooper V.S."/>
            <person name="Doi Y."/>
        </authorList>
    </citation>
    <scope>NUCLEOTIDE SEQUENCE [LARGE SCALE GENOMIC DNA]</scope>
    <source>
        <strain evidence="3 4">R20</strain>
    </source>
</reference>
<evidence type="ECO:0000259" key="2">
    <source>
        <dbReference type="Pfam" id="PF07510"/>
    </source>
</evidence>
<dbReference type="PANTHER" id="PTHR35149:SF1">
    <property type="entry name" value="DUF5655 DOMAIN-CONTAINING PROTEIN"/>
    <property type="match status" value="1"/>
</dbReference>
<accession>A0AB37ABE6</accession>
<feature type="domain" description="GmrSD restriction endonucleases N-terminal" evidence="1">
    <location>
        <begin position="13"/>
        <end position="352"/>
    </location>
</feature>
<dbReference type="EMBL" id="PUDN01000149">
    <property type="protein sequence ID" value="PQH47555.1"/>
    <property type="molecule type" value="Genomic_DNA"/>
</dbReference>
<dbReference type="InterPro" id="IPR004919">
    <property type="entry name" value="GmrSD_N"/>
</dbReference>
<protein>
    <recommendedName>
        <fullName evidence="5">DUF262 domain-containing protein</fullName>
    </recommendedName>
</protein>
<evidence type="ECO:0000313" key="4">
    <source>
        <dbReference type="Proteomes" id="UP000239276"/>
    </source>
</evidence>
<evidence type="ECO:0000313" key="3">
    <source>
        <dbReference type="EMBL" id="PQH47555.1"/>
    </source>
</evidence>
<dbReference type="Pfam" id="PF07510">
    <property type="entry name" value="GmrSD_C"/>
    <property type="match status" value="1"/>
</dbReference>
<feature type="domain" description="GmrSD restriction endonucleases C-terminal" evidence="2">
    <location>
        <begin position="653"/>
        <end position="728"/>
    </location>
</feature>
<evidence type="ECO:0000259" key="1">
    <source>
        <dbReference type="Pfam" id="PF03235"/>
    </source>
</evidence>
<dbReference type="InterPro" id="IPR011089">
    <property type="entry name" value="GmrSD_C"/>
</dbReference>
<dbReference type="Proteomes" id="UP000239276">
    <property type="component" value="Unassembled WGS sequence"/>
</dbReference>
<name>A0AB37ABE6_ACIBA</name>
<dbReference type="AlphaFoldDB" id="A0AB37ABE6"/>
<evidence type="ECO:0008006" key="5">
    <source>
        <dbReference type="Google" id="ProtNLM"/>
    </source>
</evidence>
<dbReference type="PANTHER" id="PTHR35149">
    <property type="entry name" value="SLL5132 PROTEIN"/>
    <property type="match status" value="1"/>
</dbReference>
<gene>
    <name evidence="3" type="ORF">C5U34_17915</name>
</gene>